<dbReference type="PANTHER" id="PTHR34119">
    <property type="entry name" value="HYDROXYPROLINE-RICH GLYCOPROTEIN-LIKE"/>
    <property type="match status" value="1"/>
</dbReference>
<organism evidence="2 3">
    <name type="scientific">Papaver atlanticum</name>
    <dbReference type="NCBI Taxonomy" id="357466"/>
    <lineage>
        <taxon>Eukaryota</taxon>
        <taxon>Viridiplantae</taxon>
        <taxon>Streptophyta</taxon>
        <taxon>Embryophyta</taxon>
        <taxon>Tracheophyta</taxon>
        <taxon>Spermatophyta</taxon>
        <taxon>Magnoliopsida</taxon>
        <taxon>Ranunculales</taxon>
        <taxon>Papaveraceae</taxon>
        <taxon>Papaveroideae</taxon>
        <taxon>Papaver</taxon>
    </lineage>
</organism>
<dbReference type="EMBL" id="JAJJMB010009125">
    <property type="protein sequence ID" value="KAI3916246.1"/>
    <property type="molecule type" value="Genomic_DNA"/>
</dbReference>
<accession>A0AAD4XIS6</accession>
<feature type="region of interest" description="Disordered" evidence="1">
    <location>
        <begin position="335"/>
        <end position="364"/>
    </location>
</feature>
<dbReference type="SUPFAM" id="SSF103657">
    <property type="entry name" value="BAR/IMD domain-like"/>
    <property type="match status" value="1"/>
</dbReference>
<name>A0AAD4XIS6_9MAGN</name>
<keyword evidence="3" id="KW-1185">Reference proteome</keyword>
<dbReference type="InterPro" id="IPR027267">
    <property type="entry name" value="AH/BAR_dom_sf"/>
</dbReference>
<proteinExistence type="predicted"/>
<comment type="caution">
    <text evidence="2">The sequence shown here is derived from an EMBL/GenBank/DDBJ whole genome shotgun (WGS) entry which is preliminary data.</text>
</comment>
<reference evidence="2" key="1">
    <citation type="submission" date="2022-04" db="EMBL/GenBank/DDBJ databases">
        <title>A functionally conserved STORR gene fusion in Papaver species that diverged 16.8 million years ago.</title>
        <authorList>
            <person name="Catania T."/>
        </authorList>
    </citation>
    <scope>NUCLEOTIDE SEQUENCE</scope>
    <source>
        <strain evidence="2">S-188037</strain>
    </source>
</reference>
<evidence type="ECO:0000313" key="2">
    <source>
        <dbReference type="EMBL" id="KAI3916246.1"/>
    </source>
</evidence>
<evidence type="ECO:0000313" key="3">
    <source>
        <dbReference type="Proteomes" id="UP001202328"/>
    </source>
</evidence>
<dbReference type="PANTHER" id="PTHR34119:SF1">
    <property type="entry name" value="OS04G0394700 PROTEIN"/>
    <property type="match status" value="1"/>
</dbReference>
<dbReference type="CDD" id="cd07307">
    <property type="entry name" value="BAR"/>
    <property type="match status" value="1"/>
</dbReference>
<evidence type="ECO:0000256" key="1">
    <source>
        <dbReference type="SAM" id="MobiDB-lite"/>
    </source>
</evidence>
<gene>
    <name evidence="2" type="ORF">MKW98_004687</name>
</gene>
<sequence length="364" mass="41548">MESSWEKLKGIALSEYQNHKKDDKRLCLFRPCPKILDDFTQACKDMHDMRKCNDNILYAATTAANNASEFSKSLREMGTCLLEQSELNGDEQSGNNELFLQELVDSYRSHIFQIITPSESILNQLQTMEELKQQCDGKRNVYQGLLATQREKERSRKDDNVSSQHLQAASNEYEHEAICFLSCLKSLKEAQTRSFMTKEVQHHATQVNYSLEAVDLELRFVAEHQDNAYNSNGLRDHYQERCPSLSDTCNNSPYTLPLELKKHEMNLRANEMKGSSNIKRASEKLNPLLSSKKLGEVHVLPNPPSDKNAGLVQSTMVRRSQDLYAIIDKRLTPSSAAAYPLPMPPQTHKCRRSNYVPLSDSKEL</sequence>
<protein>
    <submittedName>
        <fullName evidence="2">Uncharacterized protein</fullName>
    </submittedName>
</protein>
<dbReference type="InterPro" id="IPR037488">
    <property type="entry name" value="At2g33490-like"/>
</dbReference>
<dbReference type="Proteomes" id="UP001202328">
    <property type="component" value="Unassembled WGS sequence"/>
</dbReference>
<dbReference type="AlphaFoldDB" id="A0AAD4XIS6"/>